<proteinExistence type="predicted"/>
<evidence type="ECO:0000256" key="1">
    <source>
        <dbReference type="SAM" id="Coils"/>
    </source>
</evidence>
<evidence type="ECO:0008006" key="5">
    <source>
        <dbReference type="Google" id="ProtNLM"/>
    </source>
</evidence>
<dbReference type="Proteomes" id="UP001460270">
    <property type="component" value="Unassembled WGS sequence"/>
</dbReference>
<accession>A0AAW0P9P4</accession>
<comment type="caution">
    <text evidence="3">The sequence shown here is derived from an EMBL/GenBank/DDBJ whole genome shotgun (WGS) entry which is preliminary data.</text>
</comment>
<feature type="region of interest" description="Disordered" evidence="2">
    <location>
        <begin position="397"/>
        <end position="426"/>
    </location>
</feature>
<evidence type="ECO:0000313" key="4">
    <source>
        <dbReference type="Proteomes" id="UP001460270"/>
    </source>
</evidence>
<evidence type="ECO:0000313" key="3">
    <source>
        <dbReference type="EMBL" id="KAK7918659.1"/>
    </source>
</evidence>
<dbReference type="AlphaFoldDB" id="A0AAW0P9P4"/>
<protein>
    <recommendedName>
        <fullName evidence="5">Peptidase aspartic putative domain-containing protein</fullName>
    </recommendedName>
</protein>
<dbReference type="EMBL" id="JBBPFD010000007">
    <property type="protein sequence ID" value="KAK7918659.1"/>
    <property type="molecule type" value="Genomic_DNA"/>
</dbReference>
<organism evidence="3 4">
    <name type="scientific">Mugilogobius chulae</name>
    <name type="common">yellowstripe goby</name>
    <dbReference type="NCBI Taxonomy" id="88201"/>
    <lineage>
        <taxon>Eukaryota</taxon>
        <taxon>Metazoa</taxon>
        <taxon>Chordata</taxon>
        <taxon>Craniata</taxon>
        <taxon>Vertebrata</taxon>
        <taxon>Euteleostomi</taxon>
        <taxon>Actinopterygii</taxon>
        <taxon>Neopterygii</taxon>
        <taxon>Teleostei</taxon>
        <taxon>Neoteleostei</taxon>
        <taxon>Acanthomorphata</taxon>
        <taxon>Gobiaria</taxon>
        <taxon>Gobiiformes</taxon>
        <taxon>Gobioidei</taxon>
        <taxon>Gobiidae</taxon>
        <taxon>Gobionellinae</taxon>
        <taxon>Mugilogobius</taxon>
    </lineage>
</organism>
<keyword evidence="4" id="KW-1185">Reference proteome</keyword>
<evidence type="ECO:0000256" key="2">
    <source>
        <dbReference type="SAM" id="MobiDB-lite"/>
    </source>
</evidence>
<keyword evidence="1" id="KW-0175">Coiled coil</keyword>
<name>A0AAW0P9P4_9GOBI</name>
<gene>
    <name evidence="3" type="ORF">WMY93_009943</name>
</gene>
<feature type="compositionally biased region" description="Polar residues" evidence="2">
    <location>
        <begin position="399"/>
        <end position="417"/>
    </location>
</feature>
<feature type="coiled-coil region" evidence="1">
    <location>
        <begin position="7"/>
        <end position="50"/>
    </location>
</feature>
<reference evidence="4" key="1">
    <citation type="submission" date="2024-04" db="EMBL/GenBank/DDBJ databases">
        <title>Salinicola lusitanus LLJ914,a marine bacterium isolated from the Okinawa Trough.</title>
        <authorList>
            <person name="Li J."/>
        </authorList>
    </citation>
    <scope>NUCLEOTIDE SEQUENCE [LARGE SCALE GENOMIC DNA]</scope>
</reference>
<sequence>MAESKTLEELKVERTTAKRLFSRLTNNIVRTHMEMSMEELQENFKKLTIEGSRVMEANEDLKAAYLEERDETEGAPGLSDLQIADIEKTEKECEQRLKEVKLLVRETLWASYGEKELLLALQVAEAECENVSSTQPDTPLEAYDFMLTNLEKLVHKAKEEHQIWNRWAPPAEQRDFDRRLRELELRLPKLVWRREWEALQKQGEPTGSREVRKFQLLDSLDEKVAKDLRLSTYTTADEILESSRIGMRPEEPLVTKSIESKLPESLKKDWLTYAADQKNAVNPQIRFDKLLEFLQSQESIYEQLEQLRDIDPAKEKTKFATKYARTKTTKSTSEAGCIICGDTRHKKKLYICRKFRTQSCCQRRETQCSSSEPAREKSITANPAEIHLPVRESRVQRPTPLSSLSIAQKPVQRSSKSGPVRAEGRRYTEDQEAFLSKLPPELAQQCRDAFCNVISRAYNSAADEKGLLEGNGLHEYPVILMLLDVTANDGQRVGTLIDLASDTNYITHRAASKLNLQSENVTLVVHGVGGMKASVATKRYLLKIRVSTPRGTLKSHQLICYGLDRIAEVHRHVPAHKLQKIFPDVALKDLVRPKEIHLLISHKEGQLVPQKVRSIGDLVLWDGPLGKTVGGTHPDLFEEVT</sequence>